<dbReference type="Proteomes" id="UP000007129">
    <property type="component" value="Unassembled WGS sequence"/>
</dbReference>
<dbReference type="OrthoDB" id="5331170at2759"/>
<proteinExistence type="predicted"/>
<sequence>MPSPKPQYEPVNGSRELSQLEHRNGKEWVQAGTSVNGKPRYAWVWPKDGKHQNWLGRWKDIMTGHGPDIHVAINVGMRQRKENSATKAQWSRWNDLADSTGEVEGPKAPLFWAKRGSDQWCDFRKRKYVRPNKRSWTNAKWENATAKCTNKPKAFRDVDGQHWEQQHSWPDPKDW</sequence>
<comment type="caution">
    <text evidence="2">The sequence shown here is derived from an EMBL/GenBank/DDBJ whole genome shotgun (WGS) entry which is preliminary data.</text>
</comment>
<dbReference type="InParanoid" id="K2RCB1"/>
<evidence type="ECO:0000256" key="1">
    <source>
        <dbReference type="SAM" id="MobiDB-lite"/>
    </source>
</evidence>
<dbReference type="AlphaFoldDB" id="K2RCB1"/>
<accession>K2RCB1</accession>
<evidence type="ECO:0000313" key="2">
    <source>
        <dbReference type="EMBL" id="EKG20171.1"/>
    </source>
</evidence>
<feature type="region of interest" description="Disordered" evidence="1">
    <location>
        <begin position="147"/>
        <end position="175"/>
    </location>
</feature>
<reference evidence="2 3" key="1">
    <citation type="journal article" date="2012" name="BMC Genomics">
        <title>Tools to kill: Genome of one of the most destructive plant pathogenic fungi Macrophomina phaseolina.</title>
        <authorList>
            <person name="Islam M.S."/>
            <person name="Haque M.S."/>
            <person name="Islam M.M."/>
            <person name="Emdad E.M."/>
            <person name="Halim A."/>
            <person name="Hossen Q.M.M."/>
            <person name="Hossain M.Z."/>
            <person name="Ahmed B."/>
            <person name="Rahim S."/>
            <person name="Rahman M.S."/>
            <person name="Alam M.M."/>
            <person name="Hou S."/>
            <person name="Wan X."/>
            <person name="Saito J.A."/>
            <person name="Alam M."/>
        </authorList>
    </citation>
    <scope>NUCLEOTIDE SEQUENCE [LARGE SCALE GENOMIC DNA]</scope>
    <source>
        <strain evidence="2 3">MS6</strain>
    </source>
</reference>
<dbReference type="HOGENOM" id="CLU_1532875_0_0_1"/>
<dbReference type="VEuPathDB" id="FungiDB:MPH_02528"/>
<protein>
    <submittedName>
        <fullName evidence="2">Uncharacterized protein</fullName>
    </submittedName>
</protein>
<organism evidence="2 3">
    <name type="scientific">Macrophomina phaseolina (strain MS6)</name>
    <name type="common">Charcoal rot fungus</name>
    <dbReference type="NCBI Taxonomy" id="1126212"/>
    <lineage>
        <taxon>Eukaryota</taxon>
        <taxon>Fungi</taxon>
        <taxon>Dikarya</taxon>
        <taxon>Ascomycota</taxon>
        <taxon>Pezizomycotina</taxon>
        <taxon>Dothideomycetes</taxon>
        <taxon>Dothideomycetes incertae sedis</taxon>
        <taxon>Botryosphaeriales</taxon>
        <taxon>Botryosphaeriaceae</taxon>
        <taxon>Macrophomina</taxon>
    </lineage>
</organism>
<gene>
    <name evidence="2" type="ORF">MPH_02528</name>
</gene>
<name>K2RCB1_MACPH</name>
<evidence type="ECO:0000313" key="3">
    <source>
        <dbReference type="Proteomes" id="UP000007129"/>
    </source>
</evidence>
<dbReference type="EMBL" id="AHHD01000094">
    <property type="protein sequence ID" value="EKG20171.1"/>
    <property type="molecule type" value="Genomic_DNA"/>
</dbReference>
<feature type="compositionally biased region" description="Basic and acidic residues" evidence="1">
    <location>
        <begin position="154"/>
        <end position="175"/>
    </location>
</feature>